<evidence type="ECO:0000256" key="1">
    <source>
        <dbReference type="SAM" id="MobiDB-lite"/>
    </source>
</evidence>
<accession>A0A4S8QGY0</accession>
<comment type="caution">
    <text evidence="2">The sequence shown here is derived from an EMBL/GenBank/DDBJ whole genome shotgun (WGS) entry which is preliminary data.</text>
</comment>
<feature type="region of interest" description="Disordered" evidence="1">
    <location>
        <begin position="434"/>
        <end position="468"/>
    </location>
</feature>
<dbReference type="InterPro" id="IPR023401">
    <property type="entry name" value="ODC_N"/>
</dbReference>
<dbReference type="Gene3D" id="3.40.50.720">
    <property type="entry name" value="NAD(P)-binding Rossmann-like Domain"/>
    <property type="match status" value="1"/>
</dbReference>
<evidence type="ECO:0000313" key="2">
    <source>
        <dbReference type="EMBL" id="THV42225.1"/>
    </source>
</evidence>
<dbReference type="InterPro" id="IPR036291">
    <property type="entry name" value="NAD(P)-bd_dom_sf"/>
</dbReference>
<dbReference type="PANTHER" id="PTHR13812:SF19">
    <property type="entry name" value="KETIMINE REDUCTASE MU-CRYSTALLIN"/>
    <property type="match status" value="1"/>
</dbReference>
<dbReference type="OrthoDB" id="9809203at2"/>
<dbReference type="Proteomes" id="UP000308760">
    <property type="component" value="Unassembled WGS sequence"/>
</dbReference>
<dbReference type="GO" id="GO:0005737">
    <property type="term" value="C:cytoplasm"/>
    <property type="evidence" value="ECO:0007669"/>
    <property type="project" value="TreeGrafter"/>
</dbReference>
<dbReference type="Gene3D" id="3.30.1780.10">
    <property type="entry name" value="ornithine cyclodeaminase, domain 1"/>
    <property type="match status" value="1"/>
</dbReference>
<reference evidence="3" key="1">
    <citation type="submission" date="2019-04" db="EMBL/GenBank/DDBJ databases">
        <title>Nocardioides xinjiangensis sp. nov.</title>
        <authorList>
            <person name="Liu S."/>
        </authorList>
    </citation>
    <scope>NUCLEOTIDE SEQUENCE [LARGE SCALE GENOMIC DNA]</scope>
    <source>
        <strain evidence="3">18</strain>
    </source>
</reference>
<name>A0A4S8QGY0_9ACTN</name>
<dbReference type="AlphaFoldDB" id="A0A4S8QGY0"/>
<protein>
    <submittedName>
        <fullName evidence="2">Ornithine cyclodeaminase family protein</fullName>
    </submittedName>
</protein>
<dbReference type="EMBL" id="STGY01000028">
    <property type="protein sequence ID" value="THV42225.1"/>
    <property type="molecule type" value="Genomic_DNA"/>
</dbReference>
<dbReference type="Pfam" id="PF02423">
    <property type="entry name" value="OCD_Mu_crystall"/>
    <property type="match status" value="1"/>
</dbReference>
<proteinExistence type="predicted"/>
<organism evidence="2 3">
    <name type="scientific">Glycomyces buryatensis</name>
    <dbReference type="NCBI Taxonomy" id="2570927"/>
    <lineage>
        <taxon>Bacteria</taxon>
        <taxon>Bacillati</taxon>
        <taxon>Actinomycetota</taxon>
        <taxon>Actinomycetes</taxon>
        <taxon>Glycomycetales</taxon>
        <taxon>Glycomycetaceae</taxon>
        <taxon>Glycomyces</taxon>
    </lineage>
</organism>
<reference evidence="2 3" key="2">
    <citation type="submission" date="2019-05" db="EMBL/GenBank/DDBJ databases">
        <title>Glycomyces buryatensis sp. nov.</title>
        <authorList>
            <person name="Nikitina E."/>
        </authorList>
    </citation>
    <scope>NUCLEOTIDE SEQUENCE [LARGE SCALE GENOMIC DNA]</scope>
    <source>
        <strain evidence="2 3">18</strain>
    </source>
</reference>
<feature type="compositionally biased region" description="Basic and acidic residues" evidence="1">
    <location>
        <begin position="457"/>
        <end position="468"/>
    </location>
</feature>
<dbReference type="PANTHER" id="PTHR13812">
    <property type="entry name" value="KETIMINE REDUCTASE MU-CRYSTALLIN"/>
    <property type="match status" value="1"/>
</dbReference>
<dbReference type="SUPFAM" id="SSF51735">
    <property type="entry name" value="NAD(P)-binding Rossmann-fold domains"/>
    <property type="match status" value="1"/>
</dbReference>
<gene>
    <name evidence="2" type="ORF">FAB82_07400</name>
</gene>
<dbReference type="InterPro" id="IPR003462">
    <property type="entry name" value="ODC_Mu_crystall"/>
</dbReference>
<keyword evidence="3" id="KW-1185">Reference proteome</keyword>
<evidence type="ECO:0000313" key="3">
    <source>
        <dbReference type="Proteomes" id="UP000308760"/>
    </source>
</evidence>
<sequence length="468" mass="49171">MSVEAGHVIGERTHPATGRSMVYVSCRYVHEQARVVDAREIRTRFLIQTGLVTLILSRTDITAAVHLDTVFDLLAKGFRNADAPRPTPMRIRADIPGPGTVTCLMPGLVPGIPAYTVKVNAKFPQSAPALRGVVCLYDLDTGELLALLDSASVTAWRTGLAAALATHTLAAPTAAVLGFVGAGAQAQTTLVGLRHLRQWDQILATDLHPERAADLPAAVAPDAETVAATADVVILATWSRAPLLHSAQTRPGQHLTSLGADEPGKLELSSELLTTSRVIVDHLPLAITSGALGSAGLGAEHCDGTIGQALRGELPATASSDRPTVYTPVGLPWQDLALSWAVYQHALTTATGTRIDLLALGRPHVGFVDRPLTVDGRTPLVGFFGRCDGAFQVIGGGSSHVVQLEDKGSGEGDGVPPGRKARGHQYVTARERATCVPSRRPGAGRSRCSLGQAEGGQDDRVSVDREHG</sequence>